<protein>
    <recommendedName>
        <fullName evidence="4">LysM domain-containing protein</fullName>
    </recommendedName>
</protein>
<dbReference type="InterPro" id="IPR018392">
    <property type="entry name" value="LysM"/>
</dbReference>
<dbReference type="GO" id="GO:0008061">
    <property type="term" value="F:chitin binding"/>
    <property type="evidence" value="ECO:0007669"/>
    <property type="project" value="UniProtKB-KW"/>
</dbReference>
<dbReference type="Pfam" id="PF01476">
    <property type="entry name" value="LysM"/>
    <property type="match status" value="2"/>
</dbReference>
<comment type="caution">
    <text evidence="5">The sequence shown here is derived from an EMBL/GenBank/DDBJ whole genome shotgun (WGS) entry which is preliminary data.</text>
</comment>
<accession>A0A1V6T6J8</accession>
<dbReference type="SUPFAM" id="SSF54106">
    <property type="entry name" value="LysM domain"/>
    <property type="match status" value="2"/>
</dbReference>
<evidence type="ECO:0000256" key="2">
    <source>
        <dbReference type="ARBA" id="ARBA00023026"/>
    </source>
</evidence>
<organism evidence="5 6">
    <name type="scientific">Penicillium flavigenum</name>
    <dbReference type="NCBI Taxonomy" id="254877"/>
    <lineage>
        <taxon>Eukaryota</taxon>
        <taxon>Fungi</taxon>
        <taxon>Dikarya</taxon>
        <taxon>Ascomycota</taxon>
        <taxon>Pezizomycotina</taxon>
        <taxon>Eurotiomycetes</taxon>
        <taxon>Eurotiomycetidae</taxon>
        <taxon>Eurotiales</taxon>
        <taxon>Aspergillaceae</taxon>
        <taxon>Penicillium</taxon>
    </lineage>
</organism>
<dbReference type="PANTHER" id="PTHR34997">
    <property type="entry name" value="AM15"/>
    <property type="match status" value="1"/>
</dbReference>
<feature type="domain" description="LysM" evidence="4">
    <location>
        <begin position="265"/>
        <end position="312"/>
    </location>
</feature>
<feature type="domain" description="LysM" evidence="4">
    <location>
        <begin position="329"/>
        <end position="375"/>
    </location>
</feature>
<dbReference type="STRING" id="254877.A0A1V6T6J8"/>
<keyword evidence="1" id="KW-0147">Chitin-binding</keyword>
<dbReference type="SMART" id="SM00257">
    <property type="entry name" value="LysM"/>
    <property type="match status" value="3"/>
</dbReference>
<proteinExistence type="predicted"/>
<evidence type="ECO:0000256" key="3">
    <source>
        <dbReference type="SAM" id="SignalP"/>
    </source>
</evidence>
<dbReference type="Proteomes" id="UP000191342">
    <property type="component" value="Unassembled WGS sequence"/>
</dbReference>
<sequence length="377" mass="40392">MVRPSVVLPALCLSASVTATLQRKLTNGDTATGTTGGSSIETYFGITEKQFLSWNPLVPYSCTLVRGWSYCVAGPENPVTSSSTTATPTPAGTLTYSGTAAPTQSGVSSSCKKFYLVQESDTCYTIQDSFASFTLQQFYSWNLSISTGCDGLFPGYYVCVGSAAVTGHQPQQTGIPSDCNKWYWIVDGDDCATIASKHDITQQQFYECKSRYRINLHDVVVKGLSLRSSSSASTTSVSKATTAPSTTSGGAPGPTGRGTVTDCVTYYEAQSGDSCWSIVNEKYTYLTQALLTKWNPSLGDACSLLKDQYYCVAIKAAQPMPGTIDTCKTWHLVASGDGCWQIEQDNGITATQFNTWNPQVGSDCAGLWLGYYVCVGV</sequence>
<dbReference type="PROSITE" id="PS51782">
    <property type="entry name" value="LYSM"/>
    <property type="match status" value="3"/>
</dbReference>
<feature type="chain" id="PRO_5013161734" description="LysM domain-containing protein" evidence="3">
    <location>
        <begin position="20"/>
        <end position="377"/>
    </location>
</feature>
<dbReference type="EMBL" id="MLQL01000014">
    <property type="protein sequence ID" value="OQE21530.1"/>
    <property type="molecule type" value="Genomic_DNA"/>
</dbReference>
<evidence type="ECO:0000313" key="5">
    <source>
        <dbReference type="EMBL" id="OQE21530.1"/>
    </source>
</evidence>
<dbReference type="InterPro" id="IPR036779">
    <property type="entry name" value="LysM_dom_sf"/>
</dbReference>
<dbReference type="CDD" id="cd00118">
    <property type="entry name" value="LysM"/>
    <property type="match status" value="3"/>
</dbReference>
<gene>
    <name evidence="5" type="ORF">PENFLA_c014G03370</name>
</gene>
<keyword evidence="6" id="KW-1185">Reference proteome</keyword>
<evidence type="ECO:0000256" key="1">
    <source>
        <dbReference type="ARBA" id="ARBA00022669"/>
    </source>
</evidence>
<feature type="domain" description="LysM" evidence="4">
    <location>
        <begin position="113"/>
        <end position="160"/>
    </location>
</feature>
<keyword evidence="3" id="KW-0732">Signal</keyword>
<name>A0A1V6T6J8_9EURO</name>
<dbReference type="PANTHER" id="PTHR34997:SF1">
    <property type="entry name" value="PEPTIDOGLYCAN-BINDING LYSIN DOMAIN"/>
    <property type="match status" value="1"/>
</dbReference>
<dbReference type="OrthoDB" id="2281372at2759"/>
<feature type="signal peptide" evidence="3">
    <location>
        <begin position="1"/>
        <end position="19"/>
    </location>
</feature>
<evidence type="ECO:0000313" key="6">
    <source>
        <dbReference type="Proteomes" id="UP000191342"/>
    </source>
</evidence>
<dbReference type="Gene3D" id="3.10.350.10">
    <property type="entry name" value="LysM domain"/>
    <property type="match status" value="5"/>
</dbReference>
<dbReference type="InterPro" id="IPR052210">
    <property type="entry name" value="LysM1-like"/>
</dbReference>
<reference evidence="6" key="1">
    <citation type="journal article" date="2017" name="Nat. Microbiol.">
        <title>Global analysis of biosynthetic gene clusters reveals vast potential of secondary metabolite production in Penicillium species.</title>
        <authorList>
            <person name="Nielsen J.C."/>
            <person name="Grijseels S."/>
            <person name="Prigent S."/>
            <person name="Ji B."/>
            <person name="Dainat J."/>
            <person name="Nielsen K.F."/>
            <person name="Frisvad J.C."/>
            <person name="Workman M."/>
            <person name="Nielsen J."/>
        </authorList>
    </citation>
    <scope>NUCLEOTIDE SEQUENCE [LARGE SCALE GENOMIC DNA]</scope>
    <source>
        <strain evidence="6">IBT 14082</strain>
    </source>
</reference>
<dbReference type="AlphaFoldDB" id="A0A1V6T6J8"/>
<keyword evidence="2" id="KW-0843">Virulence</keyword>
<evidence type="ECO:0000259" key="4">
    <source>
        <dbReference type="PROSITE" id="PS51782"/>
    </source>
</evidence>